<organism evidence="3 4">
    <name type="scientific">Steroidobacter agaridevorans</name>
    <dbReference type="NCBI Taxonomy" id="2695856"/>
    <lineage>
        <taxon>Bacteria</taxon>
        <taxon>Pseudomonadati</taxon>
        <taxon>Pseudomonadota</taxon>
        <taxon>Gammaproteobacteria</taxon>
        <taxon>Steroidobacterales</taxon>
        <taxon>Steroidobacteraceae</taxon>
        <taxon>Steroidobacter</taxon>
    </lineage>
</organism>
<comment type="caution">
    <text evidence="3">The sequence shown here is derived from an EMBL/GenBank/DDBJ whole genome shotgun (WGS) entry which is preliminary data.</text>
</comment>
<evidence type="ECO:0000259" key="2">
    <source>
        <dbReference type="Pfam" id="PF01979"/>
    </source>
</evidence>
<accession>A0A829Y796</accession>
<feature type="chain" id="PRO_5032733517" evidence="1">
    <location>
        <begin position="20"/>
        <end position="410"/>
    </location>
</feature>
<dbReference type="Proteomes" id="UP000445000">
    <property type="component" value="Unassembled WGS sequence"/>
</dbReference>
<dbReference type="Gene3D" id="2.30.40.10">
    <property type="entry name" value="Urease, subunit C, domain 1"/>
    <property type="match status" value="1"/>
</dbReference>
<dbReference type="AlphaFoldDB" id="A0A829Y796"/>
<gene>
    <name evidence="3" type="ORF">GCM10011487_11190</name>
</gene>
<name>A0A829Y796_9GAMM</name>
<dbReference type="Pfam" id="PF01979">
    <property type="entry name" value="Amidohydro_1"/>
    <property type="match status" value="1"/>
</dbReference>
<dbReference type="SUPFAM" id="SSF51556">
    <property type="entry name" value="Metallo-dependent hydrolases"/>
    <property type="match status" value="1"/>
</dbReference>
<dbReference type="InterPro" id="IPR051781">
    <property type="entry name" value="Metallo-dep_Hydrolase"/>
</dbReference>
<evidence type="ECO:0000313" key="4">
    <source>
        <dbReference type="Proteomes" id="UP000445000"/>
    </source>
</evidence>
<dbReference type="GO" id="GO:0016810">
    <property type="term" value="F:hydrolase activity, acting on carbon-nitrogen (but not peptide) bonds"/>
    <property type="evidence" value="ECO:0007669"/>
    <property type="project" value="InterPro"/>
</dbReference>
<proteinExistence type="predicted"/>
<dbReference type="SUPFAM" id="SSF51338">
    <property type="entry name" value="Composite domain of metallo-dependent hydrolases"/>
    <property type="match status" value="1"/>
</dbReference>
<dbReference type="PANTHER" id="PTHR43135:SF3">
    <property type="entry name" value="ALPHA-D-RIBOSE 1-METHYLPHOSPHONATE 5-TRIPHOSPHATE DIPHOSPHATASE"/>
    <property type="match status" value="1"/>
</dbReference>
<keyword evidence="1" id="KW-0732">Signal</keyword>
<feature type="domain" description="Amidohydrolase-related" evidence="2">
    <location>
        <begin position="260"/>
        <end position="386"/>
    </location>
</feature>
<sequence>MKLQTFAAALLLLGTSAYAQNVAIVNAKAWTLATDTPTDNATIVINDGKIASVSVATPAPPGIRVIDAGGKIVTPGLMHPATRLGLIEVSSAAETVDHAAKAGAPGAGFDVQYAINPNSVLIDLARADGVTRSLSYPSSSNTPPFAGSASLLHLFDGGDVVEQARVAVFVTISNRSANSTVGSRAAQWQLLRAALDTAKAAKPTLNRTADSTALEAVVQGKAPLAISTNRESDLRQAIRLASDYGIRVVIVGGAEAWRVADELAAAKIAVIVEPMSNLPSSFDELGSRLDNPALLRKAGVTVAMSLDGVQSYNAGLSIREGAGLAVANGLPYVDGLRSIITAPAEIWGVADRFGTLASSKDADVVIWDGDPLEPSSAPTTVLVQGREVSLTTRQTELRDRYMPAIKALRP</sequence>
<dbReference type="RefSeq" id="WP_161810923.1">
    <property type="nucleotide sequence ID" value="NZ_BLJN01000001.1"/>
</dbReference>
<protein>
    <submittedName>
        <fullName evidence="3">Amidohydrolase</fullName>
    </submittedName>
</protein>
<feature type="signal peptide" evidence="1">
    <location>
        <begin position="1"/>
        <end position="19"/>
    </location>
</feature>
<keyword evidence="4" id="KW-1185">Reference proteome</keyword>
<dbReference type="PANTHER" id="PTHR43135">
    <property type="entry name" value="ALPHA-D-RIBOSE 1-METHYLPHOSPHONATE 5-TRIPHOSPHATE DIPHOSPHATASE"/>
    <property type="match status" value="1"/>
</dbReference>
<dbReference type="EMBL" id="BLJN01000001">
    <property type="protein sequence ID" value="GFE79119.1"/>
    <property type="molecule type" value="Genomic_DNA"/>
</dbReference>
<dbReference type="InterPro" id="IPR011059">
    <property type="entry name" value="Metal-dep_hydrolase_composite"/>
</dbReference>
<dbReference type="InterPro" id="IPR032466">
    <property type="entry name" value="Metal_Hydrolase"/>
</dbReference>
<evidence type="ECO:0000256" key="1">
    <source>
        <dbReference type="SAM" id="SignalP"/>
    </source>
</evidence>
<reference evidence="4" key="1">
    <citation type="submission" date="2020-01" db="EMBL/GenBank/DDBJ databases">
        <title>'Steroidobacter agaridevorans' sp. nov., agar-degrading bacteria isolated from rhizosphere soils.</title>
        <authorList>
            <person name="Ikenaga M."/>
            <person name="Kataoka M."/>
            <person name="Murouchi A."/>
            <person name="Katsuragi S."/>
            <person name="Sakai M."/>
        </authorList>
    </citation>
    <scope>NUCLEOTIDE SEQUENCE [LARGE SCALE GENOMIC DNA]</scope>
    <source>
        <strain evidence="4">YU21-B</strain>
    </source>
</reference>
<evidence type="ECO:0000313" key="3">
    <source>
        <dbReference type="EMBL" id="GFE79119.1"/>
    </source>
</evidence>
<dbReference type="Gene3D" id="3.20.20.140">
    <property type="entry name" value="Metal-dependent hydrolases"/>
    <property type="match status" value="1"/>
</dbReference>
<keyword evidence="3" id="KW-0378">Hydrolase</keyword>
<dbReference type="InterPro" id="IPR006680">
    <property type="entry name" value="Amidohydro-rel"/>
</dbReference>